<accession>A0ACC1HP63</accession>
<gene>
    <name evidence="1" type="ORF">EV182_004278</name>
</gene>
<sequence>MDLLADTPAEAFVEHLAAASAAASGGHARGGACDQPPVPPASLRDEVLTRDRIEACIKGFDTRISALQDWVRSTLCENYSVYADSVAAVNQRAIDIDTLLASMAALEGQFADEDTGVRTRLLRSAKDLAEAKRRARVSDAILGATEYLARAYEGLNELESAIRGRAWQRAARSLLELEASLGEGAQAPLPRGSRISGVLAARVRDARSAAVAGMAQELGGLVGISSRPGCTDEGETLTLVVRCGDGGEDRLRRLFAAAAAISATDDLIAVVERTVMSGFAMRLIGVRTDVVQTEGKPE</sequence>
<evidence type="ECO:0000313" key="1">
    <source>
        <dbReference type="EMBL" id="KAJ1678328.1"/>
    </source>
</evidence>
<reference evidence="1" key="1">
    <citation type="submission" date="2022-06" db="EMBL/GenBank/DDBJ databases">
        <title>Phylogenomic reconstructions and comparative analyses of Kickxellomycotina fungi.</title>
        <authorList>
            <person name="Reynolds N.K."/>
            <person name="Stajich J.E."/>
            <person name="Barry K."/>
            <person name="Grigoriev I.V."/>
            <person name="Crous P."/>
            <person name="Smith M.E."/>
        </authorList>
    </citation>
    <scope>NUCLEOTIDE SEQUENCE</scope>
    <source>
        <strain evidence="1">RSA 2271</strain>
    </source>
</reference>
<name>A0ACC1HP63_9FUNG</name>
<organism evidence="1 2">
    <name type="scientific">Spiromyces aspiralis</name>
    <dbReference type="NCBI Taxonomy" id="68401"/>
    <lineage>
        <taxon>Eukaryota</taxon>
        <taxon>Fungi</taxon>
        <taxon>Fungi incertae sedis</taxon>
        <taxon>Zoopagomycota</taxon>
        <taxon>Kickxellomycotina</taxon>
        <taxon>Kickxellomycetes</taxon>
        <taxon>Kickxellales</taxon>
        <taxon>Kickxellaceae</taxon>
        <taxon>Spiromyces</taxon>
    </lineage>
</organism>
<protein>
    <submittedName>
        <fullName evidence="1">Uncharacterized protein</fullName>
    </submittedName>
</protein>
<feature type="non-terminal residue" evidence="1">
    <location>
        <position position="298"/>
    </location>
</feature>
<evidence type="ECO:0000313" key="2">
    <source>
        <dbReference type="Proteomes" id="UP001145114"/>
    </source>
</evidence>
<keyword evidence="2" id="KW-1185">Reference proteome</keyword>
<dbReference type="EMBL" id="JAMZIH010001278">
    <property type="protein sequence ID" value="KAJ1678328.1"/>
    <property type="molecule type" value="Genomic_DNA"/>
</dbReference>
<proteinExistence type="predicted"/>
<comment type="caution">
    <text evidence="1">The sequence shown here is derived from an EMBL/GenBank/DDBJ whole genome shotgun (WGS) entry which is preliminary data.</text>
</comment>
<dbReference type="Proteomes" id="UP001145114">
    <property type="component" value="Unassembled WGS sequence"/>
</dbReference>